<name>A0ABW2Y692_9BIFI</name>
<feature type="domain" description="VWFA" evidence="2">
    <location>
        <begin position="118"/>
        <end position="325"/>
    </location>
</feature>
<dbReference type="PROSITE" id="PS50234">
    <property type="entry name" value="VWFA"/>
    <property type="match status" value="1"/>
</dbReference>
<dbReference type="InterPro" id="IPR002035">
    <property type="entry name" value="VWF_A"/>
</dbReference>
<keyword evidence="1" id="KW-1133">Transmembrane helix</keyword>
<evidence type="ECO:0000313" key="4">
    <source>
        <dbReference type="Proteomes" id="UP001597036"/>
    </source>
</evidence>
<proteinExistence type="predicted"/>
<feature type="transmembrane region" description="Helical" evidence="1">
    <location>
        <begin position="344"/>
        <end position="364"/>
    </location>
</feature>
<dbReference type="EMBL" id="JBHTHQ010000021">
    <property type="protein sequence ID" value="MFD0705286.1"/>
    <property type="molecule type" value="Genomic_DNA"/>
</dbReference>
<dbReference type="RefSeq" id="WP_377938978.1">
    <property type="nucleotide sequence ID" value="NZ_JBHTHQ010000021.1"/>
</dbReference>
<evidence type="ECO:0000259" key="2">
    <source>
        <dbReference type="PROSITE" id="PS50234"/>
    </source>
</evidence>
<sequence>MSVFGFFPTRLIWPFALGVICVCALIVIAAAILVLRYISAQQRKQRRSKGIHKAGNEAVSFSLETDLRNETAQRYARTYKRFSVAAIISLVVAAIAGAVLVARPAVVNKQNAQSSSRDIMLCLDVSGSALAYDRQIIGAYSSLVNSLHGERIGLNIFNSTSKTVFPLTDDYSVVTNQLNYAYTLLSRVQSQKAIDAMSDKQYQEINDWLSGTQNIENSTSLIGDGLASCIASLPQYSSTASRKAHDATIVLATDNVPSGKQTFTLSQALDIAHTSHINVDALYVGTDQTSKSQAAQDMKTTIEKHGGSYVDLNSNDTVQDIVRDISTTKSGAEDHDDTSDLIDAPALVALIVAIAYMLFILVAGRIRR</sequence>
<keyword evidence="4" id="KW-1185">Reference proteome</keyword>
<evidence type="ECO:0000313" key="3">
    <source>
        <dbReference type="EMBL" id="MFD0705286.1"/>
    </source>
</evidence>
<evidence type="ECO:0000256" key="1">
    <source>
        <dbReference type="SAM" id="Phobius"/>
    </source>
</evidence>
<dbReference type="Proteomes" id="UP001597036">
    <property type="component" value="Unassembled WGS sequence"/>
</dbReference>
<dbReference type="InterPro" id="IPR036465">
    <property type="entry name" value="vWFA_dom_sf"/>
</dbReference>
<dbReference type="SUPFAM" id="SSF53300">
    <property type="entry name" value="vWA-like"/>
    <property type="match status" value="1"/>
</dbReference>
<feature type="transmembrane region" description="Helical" evidence="1">
    <location>
        <begin position="12"/>
        <end position="38"/>
    </location>
</feature>
<organism evidence="3 4">
    <name type="scientific">Alloscardovia venturai</name>
    <dbReference type="NCBI Taxonomy" id="1769421"/>
    <lineage>
        <taxon>Bacteria</taxon>
        <taxon>Bacillati</taxon>
        <taxon>Actinomycetota</taxon>
        <taxon>Actinomycetes</taxon>
        <taxon>Bifidobacteriales</taxon>
        <taxon>Bifidobacteriaceae</taxon>
        <taxon>Alloscardovia</taxon>
    </lineage>
</organism>
<feature type="transmembrane region" description="Helical" evidence="1">
    <location>
        <begin position="82"/>
        <end position="102"/>
    </location>
</feature>
<accession>A0ABW2Y692</accession>
<reference evidence="4" key="1">
    <citation type="journal article" date="2019" name="Int. J. Syst. Evol. Microbiol.">
        <title>The Global Catalogue of Microorganisms (GCM) 10K type strain sequencing project: providing services to taxonomists for standard genome sequencing and annotation.</title>
        <authorList>
            <consortium name="The Broad Institute Genomics Platform"/>
            <consortium name="The Broad Institute Genome Sequencing Center for Infectious Disease"/>
            <person name="Wu L."/>
            <person name="Ma J."/>
        </authorList>
    </citation>
    <scope>NUCLEOTIDE SEQUENCE [LARGE SCALE GENOMIC DNA]</scope>
    <source>
        <strain evidence="4">CCM 8604</strain>
    </source>
</reference>
<keyword evidence="1" id="KW-0472">Membrane</keyword>
<comment type="caution">
    <text evidence="3">The sequence shown here is derived from an EMBL/GenBank/DDBJ whole genome shotgun (WGS) entry which is preliminary data.</text>
</comment>
<protein>
    <submittedName>
        <fullName evidence="3">VWA domain-containing protein</fullName>
    </submittedName>
</protein>
<keyword evidence="1" id="KW-0812">Transmembrane</keyword>
<gene>
    <name evidence="3" type="ORF">ACFQY8_05960</name>
</gene>
<dbReference type="Gene3D" id="3.40.50.410">
    <property type="entry name" value="von Willebrand factor, type A domain"/>
    <property type="match status" value="1"/>
</dbReference>